<dbReference type="AlphaFoldDB" id="A0A327WZP2"/>
<dbReference type="OrthoDB" id="5501089at2"/>
<feature type="domain" description="Aminotransferase class V" evidence="2">
    <location>
        <begin position="55"/>
        <end position="356"/>
    </location>
</feature>
<evidence type="ECO:0000256" key="1">
    <source>
        <dbReference type="ARBA" id="ARBA00022898"/>
    </source>
</evidence>
<dbReference type="InterPro" id="IPR015424">
    <property type="entry name" value="PyrdxlP-dep_Trfase"/>
</dbReference>
<dbReference type="Gene3D" id="3.40.640.10">
    <property type="entry name" value="Type I PLP-dependent aspartate aminotransferase-like (Major domain)"/>
    <property type="match status" value="1"/>
</dbReference>
<keyword evidence="6" id="KW-1185">Reference proteome</keyword>
<dbReference type="InterPro" id="IPR000192">
    <property type="entry name" value="Aminotrans_V_dom"/>
</dbReference>
<proteinExistence type="predicted"/>
<reference evidence="4 6" key="1">
    <citation type="journal article" date="2018" name="Front. Microbiol.">
        <title>Genome-Based Analysis Reveals the Taxonomy and Diversity of the Family Idiomarinaceae.</title>
        <authorList>
            <person name="Liu Y."/>
            <person name="Lai Q."/>
            <person name="Shao Z."/>
        </authorList>
    </citation>
    <scope>NUCLEOTIDE SEQUENCE [LARGE SCALE GENOMIC DNA]</scope>
    <source>
        <strain evidence="4 6">CF12-14</strain>
    </source>
</reference>
<dbReference type="PANTHER" id="PTHR43586:SF4">
    <property type="entry name" value="ISOPENICILLIN N EPIMERASE"/>
    <property type="match status" value="1"/>
</dbReference>
<gene>
    <name evidence="3" type="ORF">B0I24_103194</name>
    <name evidence="4" type="ORF">CWE07_03285</name>
</gene>
<dbReference type="RefSeq" id="WP_111568805.1">
    <property type="nucleotide sequence ID" value="NZ_PIPK01000002.1"/>
</dbReference>
<protein>
    <submittedName>
        <fullName evidence="3 4">Selenocysteine lyase</fullName>
    </submittedName>
</protein>
<comment type="caution">
    <text evidence="3">The sequence shown here is derived from an EMBL/GenBank/DDBJ whole genome shotgun (WGS) entry which is preliminary data.</text>
</comment>
<evidence type="ECO:0000313" key="3">
    <source>
        <dbReference type="EMBL" id="RAJ99200.1"/>
    </source>
</evidence>
<dbReference type="GO" id="GO:0016829">
    <property type="term" value="F:lyase activity"/>
    <property type="evidence" value="ECO:0007669"/>
    <property type="project" value="UniProtKB-KW"/>
</dbReference>
<dbReference type="PANTHER" id="PTHR43586">
    <property type="entry name" value="CYSTEINE DESULFURASE"/>
    <property type="match status" value="1"/>
</dbReference>
<dbReference type="EMBL" id="PIPK01000002">
    <property type="protein sequence ID" value="RUO27655.1"/>
    <property type="molecule type" value="Genomic_DNA"/>
</dbReference>
<accession>A0A327WZP2</accession>
<dbReference type="Proteomes" id="UP000249203">
    <property type="component" value="Unassembled WGS sequence"/>
</dbReference>
<dbReference type="Proteomes" id="UP000287865">
    <property type="component" value="Unassembled WGS sequence"/>
</dbReference>
<evidence type="ECO:0000313" key="6">
    <source>
        <dbReference type="Proteomes" id="UP000287865"/>
    </source>
</evidence>
<dbReference type="Pfam" id="PF00266">
    <property type="entry name" value="Aminotran_5"/>
    <property type="match status" value="1"/>
</dbReference>
<dbReference type="InterPro" id="IPR015422">
    <property type="entry name" value="PyrdxlP-dep_Trfase_small"/>
</dbReference>
<dbReference type="Gene3D" id="3.90.1150.10">
    <property type="entry name" value="Aspartate Aminotransferase, domain 1"/>
    <property type="match status" value="1"/>
</dbReference>
<organism evidence="3 5">
    <name type="scientific">Aliidiomarina maris</name>
    <dbReference type="NCBI Taxonomy" id="531312"/>
    <lineage>
        <taxon>Bacteria</taxon>
        <taxon>Pseudomonadati</taxon>
        <taxon>Pseudomonadota</taxon>
        <taxon>Gammaproteobacteria</taxon>
        <taxon>Alteromonadales</taxon>
        <taxon>Idiomarinaceae</taxon>
        <taxon>Aliidiomarina</taxon>
    </lineage>
</organism>
<keyword evidence="3" id="KW-0456">Lyase</keyword>
<evidence type="ECO:0000313" key="4">
    <source>
        <dbReference type="EMBL" id="RUO27655.1"/>
    </source>
</evidence>
<reference evidence="3 5" key="2">
    <citation type="submission" date="2018-06" db="EMBL/GenBank/DDBJ databases">
        <title>Genomic Encyclopedia of Type Strains, Phase III (KMG-III): the genomes of soil and plant-associated and newly described type strains.</title>
        <authorList>
            <person name="Whitman W."/>
        </authorList>
    </citation>
    <scope>NUCLEOTIDE SEQUENCE [LARGE SCALE GENOMIC DNA]</scope>
    <source>
        <strain evidence="3 5">CGMCC 1.15366</strain>
    </source>
</reference>
<dbReference type="InterPro" id="IPR015421">
    <property type="entry name" value="PyrdxlP-dep_Trfase_major"/>
</dbReference>
<dbReference type="SUPFAM" id="SSF53383">
    <property type="entry name" value="PLP-dependent transferases"/>
    <property type="match status" value="1"/>
</dbReference>
<evidence type="ECO:0000313" key="5">
    <source>
        <dbReference type="Proteomes" id="UP000249203"/>
    </source>
</evidence>
<evidence type="ECO:0000259" key="2">
    <source>
        <dbReference type="Pfam" id="PF00266"/>
    </source>
</evidence>
<dbReference type="EMBL" id="QLMD01000003">
    <property type="protein sequence ID" value="RAJ99200.1"/>
    <property type="molecule type" value="Genomic_DNA"/>
</dbReference>
<keyword evidence="1" id="KW-0663">Pyridoxal phosphate</keyword>
<sequence>MRHLYSRFLDARPGVLHMSPHSHYYWPDVTRQAQLDYWDDAARFADDKWDEIFARRVPAVQAMIAERLHVSSPEQIAFAGNTHEFVYRIMSSFAADKPLRILTTDSEFHSFSRQSRRLLERGNVEITTVPAQPYASLATRWRDAVAAQTYELIFISQIFYNSGVAAPGVDQWLDAVRDDNTVVVVDGYHGFGAVPTDWSAFQHRVFYLAGGYKYAQAGEGVCFAVVPQGCKLRPEYTGWFADFANLAKPQQGAVEYADDGMRMAGATMDFSALYRLQAVLQMWQQEGLSDTKVNAYVRDLQQGFLRHIDSLNHPLLTRANLLVEDYATHGHFFTFQLSSPEEVQSLATRLREQGVMTDYRYDRLRFGFALYQQVQEFEQIVG</sequence>
<name>A0A327WZP2_9GAMM</name>